<dbReference type="EMBL" id="PIQO01000004">
    <property type="protein sequence ID" value="PKR85738.1"/>
    <property type="molecule type" value="Genomic_DNA"/>
</dbReference>
<dbReference type="OrthoDB" id="2731896at2"/>
<evidence type="ECO:0000313" key="1">
    <source>
        <dbReference type="EMBL" id="PKR85738.1"/>
    </source>
</evidence>
<dbReference type="InterPro" id="IPR010461">
    <property type="entry name" value="ComK"/>
</dbReference>
<sequence>MNLKKVTKYIVNPKTCIIYPHFDEYGNHYSIVNETDRRLIVEMSPINIIELSLLKHASSFKGAKEGARYILGNTSMNPLMINDKLGLYAIPTMSPANIECVWFMLEQYVNRIPMGKDNLHVLFKNGFTANLNISIKRFDDKLQKAFRLKKHMDDIIKSPMEYSAENEYSIVIDPNNNGYVIRENN</sequence>
<reference evidence="1 2" key="1">
    <citation type="submission" date="2017-11" db="EMBL/GenBank/DDBJ databases">
        <title>Bacillus camelliae sp. nov., isolated from pu'er tea.</title>
        <authorList>
            <person name="Niu L."/>
        </authorList>
    </citation>
    <scope>NUCLEOTIDE SEQUENCE [LARGE SCALE GENOMIC DNA]</scope>
    <source>
        <strain evidence="1 2">7578-1</strain>
    </source>
</reference>
<keyword evidence="2" id="KW-1185">Reference proteome</keyword>
<dbReference type="AlphaFoldDB" id="A0A2N3LM84"/>
<comment type="caution">
    <text evidence="1">The sequence shown here is derived from an EMBL/GenBank/DDBJ whole genome shotgun (WGS) entry which is preliminary data.</text>
</comment>
<dbReference type="Proteomes" id="UP000233440">
    <property type="component" value="Unassembled WGS sequence"/>
</dbReference>
<accession>A0A2N3LM84</accession>
<dbReference type="Pfam" id="PF06338">
    <property type="entry name" value="ComK"/>
    <property type="match status" value="1"/>
</dbReference>
<protein>
    <recommendedName>
        <fullName evidence="3">Competence protein</fullName>
    </recommendedName>
</protein>
<proteinExistence type="predicted"/>
<dbReference type="GO" id="GO:0030420">
    <property type="term" value="P:establishment of competence for transformation"/>
    <property type="evidence" value="ECO:0007669"/>
    <property type="project" value="InterPro"/>
</dbReference>
<evidence type="ECO:0000313" key="2">
    <source>
        <dbReference type="Proteomes" id="UP000233440"/>
    </source>
</evidence>
<organism evidence="1 2">
    <name type="scientific">Heyndrickxia camelliae</name>
    <dbReference type="NCBI Taxonomy" id="1707093"/>
    <lineage>
        <taxon>Bacteria</taxon>
        <taxon>Bacillati</taxon>
        <taxon>Bacillota</taxon>
        <taxon>Bacilli</taxon>
        <taxon>Bacillales</taxon>
        <taxon>Bacillaceae</taxon>
        <taxon>Heyndrickxia</taxon>
    </lineage>
</organism>
<gene>
    <name evidence="1" type="ORF">CWO92_08520</name>
</gene>
<evidence type="ECO:0008006" key="3">
    <source>
        <dbReference type="Google" id="ProtNLM"/>
    </source>
</evidence>
<name>A0A2N3LM84_9BACI</name>